<name>A0A812QMH2_9DINO</name>
<gene>
    <name evidence="2" type="ORF">SNEC2469_LOCUS10750</name>
</gene>
<accession>A0A812QMH2</accession>
<evidence type="ECO:0000256" key="1">
    <source>
        <dbReference type="SAM" id="MobiDB-lite"/>
    </source>
</evidence>
<feature type="non-terminal residue" evidence="2">
    <location>
        <position position="150"/>
    </location>
</feature>
<proteinExistence type="predicted"/>
<organism evidence="2 3">
    <name type="scientific">Symbiodinium necroappetens</name>
    <dbReference type="NCBI Taxonomy" id="1628268"/>
    <lineage>
        <taxon>Eukaryota</taxon>
        <taxon>Sar</taxon>
        <taxon>Alveolata</taxon>
        <taxon>Dinophyceae</taxon>
        <taxon>Suessiales</taxon>
        <taxon>Symbiodiniaceae</taxon>
        <taxon>Symbiodinium</taxon>
    </lineage>
</organism>
<comment type="caution">
    <text evidence="2">The sequence shown here is derived from an EMBL/GenBank/DDBJ whole genome shotgun (WGS) entry which is preliminary data.</text>
</comment>
<dbReference type="EMBL" id="CAJNJA010017095">
    <property type="protein sequence ID" value="CAE7394332.1"/>
    <property type="molecule type" value="Genomic_DNA"/>
</dbReference>
<dbReference type="AlphaFoldDB" id="A0A812QMH2"/>
<protein>
    <submittedName>
        <fullName evidence="2">Uncharacterized protein</fullName>
    </submittedName>
</protein>
<evidence type="ECO:0000313" key="3">
    <source>
        <dbReference type="Proteomes" id="UP000601435"/>
    </source>
</evidence>
<reference evidence="2" key="1">
    <citation type="submission" date="2021-02" db="EMBL/GenBank/DDBJ databases">
        <authorList>
            <person name="Dougan E. K."/>
            <person name="Rhodes N."/>
            <person name="Thang M."/>
            <person name="Chan C."/>
        </authorList>
    </citation>
    <scope>NUCLEOTIDE SEQUENCE</scope>
</reference>
<dbReference type="Proteomes" id="UP000601435">
    <property type="component" value="Unassembled WGS sequence"/>
</dbReference>
<keyword evidence="3" id="KW-1185">Reference proteome</keyword>
<feature type="region of interest" description="Disordered" evidence="1">
    <location>
        <begin position="62"/>
        <end position="87"/>
    </location>
</feature>
<evidence type="ECO:0000313" key="2">
    <source>
        <dbReference type="EMBL" id="CAE7394332.1"/>
    </source>
</evidence>
<dbReference type="OrthoDB" id="409145at2759"/>
<sequence>APEAISSGRAKRGQLIRKLCKNLGRQLLQRPEEDPGSEKNDDMLPWALGEDLDREIQNAQGGRSMVTGHSQAPCPSHKKLKSEKPERGDMMAVIEEELSDSDEYGPEIILSIGAPVPRQMWRAVTRTSCWFLQAFAVLGEWLVRNGAATT</sequence>